<feature type="non-terminal residue" evidence="1">
    <location>
        <position position="1"/>
    </location>
</feature>
<dbReference type="AlphaFoldDB" id="A0A5J4QFT8"/>
<reference evidence="1 2" key="1">
    <citation type="submission" date="2019-03" db="EMBL/GenBank/DDBJ databases">
        <title>Single cell metagenomics reveals metabolic interactions within the superorganism composed of flagellate Streblomastix strix and complex community of Bacteroidetes bacteria on its surface.</title>
        <authorList>
            <person name="Treitli S.C."/>
            <person name="Kolisko M."/>
            <person name="Husnik F."/>
            <person name="Keeling P."/>
            <person name="Hampl V."/>
        </authorList>
    </citation>
    <scope>NUCLEOTIDE SEQUENCE [LARGE SCALE GENOMIC DNA]</scope>
    <source>
        <strain evidence="1">ST1C</strain>
    </source>
</reference>
<comment type="caution">
    <text evidence="1">The sequence shown here is derived from an EMBL/GenBank/DDBJ whole genome shotgun (WGS) entry which is preliminary data.</text>
</comment>
<gene>
    <name evidence="1" type="ORF">EZS28_054728</name>
</gene>
<dbReference type="EMBL" id="SNRW01045647">
    <property type="protein sequence ID" value="KAA6320129.1"/>
    <property type="molecule type" value="Genomic_DNA"/>
</dbReference>
<evidence type="ECO:0000313" key="1">
    <source>
        <dbReference type="EMBL" id="KAA6320129.1"/>
    </source>
</evidence>
<sequence length="113" mass="12833">LLPLIFIPCKSKIFYDEGLYESSPNMKTPPPQPDFSVEDEEFLASHSWKIALLIVNLQNQLQPILRYIPPPLPPFALHSENKHCLSLPELLKVNYAPKNTFANIPPPLEEASQ</sequence>
<protein>
    <submittedName>
        <fullName evidence="1">Uncharacterized protein</fullName>
    </submittedName>
</protein>
<organism evidence="1 2">
    <name type="scientific">Streblomastix strix</name>
    <dbReference type="NCBI Taxonomy" id="222440"/>
    <lineage>
        <taxon>Eukaryota</taxon>
        <taxon>Metamonada</taxon>
        <taxon>Preaxostyla</taxon>
        <taxon>Oxymonadida</taxon>
        <taxon>Streblomastigidae</taxon>
        <taxon>Streblomastix</taxon>
    </lineage>
</organism>
<evidence type="ECO:0000313" key="2">
    <source>
        <dbReference type="Proteomes" id="UP000324800"/>
    </source>
</evidence>
<name>A0A5J4QFT8_9EUKA</name>
<dbReference type="Proteomes" id="UP000324800">
    <property type="component" value="Unassembled WGS sequence"/>
</dbReference>
<proteinExistence type="predicted"/>
<accession>A0A5J4QFT8</accession>